<dbReference type="RefSeq" id="WP_344958785.1">
    <property type="nucleotide sequence ID" value="NZ_BAAAZG010000080.1"/>
</dbReference>
<accession>A0ABP7X5K3</accession>
<organism evidence="2 3">
    <name type="scientific">Actinomadura miaoliensis</name>
    <dbReference type="NCBI Taxonomy" id="430685"/>
    <lineage>
        <taxon>Bacteria</taxon>
        <taxon>Bacillati</taxon>
        <taxon>Actinomycetota</taxon>
        <taxon>Actinomycetes</taxon>
        <taxon>Streptosporangiales</taxon>
        <taxon>Thermomonosporaceae</taxon>
        <taxon>Actinomadura</taxon>
    </lineage>
</organism>
<keyword evidence="3" id="KW-1185">Reference proteome</keyword>
<dbReference type="EMBL" id="BAAAZG010000080">
    <property type="protein sequence ID" value="GAA4104497.1"/>
    <property type="molecule type" value="Genomic_DNA"/>
</dbReference>
<evidence type="ECO:0000313" key="2">
    <source>
        <dbReference type="EMBL" id="GAA4104497.1"/>
    </source>
</evidence>
<protein>
    <submittedName>
        <fullName evidence="2">Uncharacterized protein</fullName>
    </submittedName>
</protein>
<gene>
    <name evidence="2" type="ORF">GCM10022214_83680</name>
</gene>
<comment type="caution">
    <text evidence="2">The sequence shown here is derived from an EMBL/GenBank/DDBJ whole genome shotgun (WGS) entry which is preliminary data.</text>
</comment>
<evidence type="ECO:0000313" key="3">
    <source>
        <dbReference type="Proteomes" id="UP001500683"/>
    </source>
</evidence>
<sequence length="61" mass="6911">MRSVNERLLRVYLLHLAGRIDGQTCADAFRGIRPRYPEPPPAPALSCAAPPRRPRDRRECA</sequence>
<evidence type="ECO:0000256" key="1">
    <source>
        <dbReference type="SAM" id="MobiDB-lite"/>
    </source>
</evidence>
<reference evidence="3" key="1">
    <citation type="journal article" date="2019" name="Int. J. Syst. Evol. Microbiol.">
        <title>The Global Catalogue of Microorganisms (GCM) 10K type strain sequencing project: providing services to taxonomists for standard genome sequencing and annotation.</title>
        <authorList>
            <consortium name="The Broad Institute Genomics Platform"/>
            <consortium name="The Broad Institute Genome Sequencing Center for Infectious Disease"/>
            <person name="Wu L."/>
            <person name="Ma J."/>
        </authorList>
    </citation>
    <scope>NUCLEOTIDE SEQUENCE [LARGE SCALE GENOMIC DNA]</scope>
    <source>
        <strain evidence="3">JCM 16702</strain>
    </source>
</reference>
<name>A0ABP7X5K3_9ACTN</name>
<dbReference type="Proteomes" id="UP001500683">
    <property type="component" value="Unassembled WGS sequence"/>
</dbReference>
<proteinExistence type="predicted"/>
<feature type="region of interest" description="Disordered" evidence="1">
    <location>
        <begin position="35"/>
        <end position="61"/>
    </location>
</feature>